<dbReference type="EMBL" id="NCKW01009592">
    <property type="protein sequence ID" value="POM66533.1"/>
    <property type="molecule type" value="Genomic_DNA"/>
</dbReference>
<dbReference type="Proteomes" id="UP000237271">
    <property type="component" value="Unassembled WGS sequence"/>
</dbReference>
<dbReference type="OrthoDB" id="146583at2759"/>
<comment type="caution">
    <text evidence="2">The sequence shown here is derived from an EMBL/GenBank/DDBJ whole genome shotgun (WGS) entry which is preliminary data.</text>
</comment>
<evidence type="ECO:0000313" key="2">
    <source>
        <dbReference type="EMBL" id="POM66533.1"/>
    </source>
</evidence>
<organism evidence="2 3">
    <name type="scientific">Phytophthora palmivora</name>
    <dbReference type="NCBI Taxonomy" id="4796"/>
    <lineage>
        <taxon>Eukaryota</taxon>
        <taxon>Sar</taxon>
        <taxon>Stramenopiles</taxon>
        <taxon>Oomycota</taxon>
        <taxon>Peronosporomycetes</taxon>
        <taxon>Peronosporales</taxon>
        <taxon>Peronosporaceae</taxon>
        <taxon>Phytophthora</taxon>
    </lineage>
</organism>
<accession>A0A2P4XLU3</accession>
<reference evidence="2 3" key="1">
    <citation type="journal article" date="2017" name="Genome Biol. Evol.">
        <title>Phytophthora megakarya and P. palmivora, closely related causal agents of cacao black pod rot, underwent increases in genome sizes and gene numbers by different mechanisms.</title>
        <authorList>
            <person name="Ali S.S."/>
            <person name="Shao J."/>
            <person name="Lary D.J."/>
            <person name="Kronmiller B."/>
            <person name="Shen D."/>
            <person name="Strem M.D."/>
            <person name="Amoako-Attah I."/>
            <person name="Akrofi A.Y."/>
            <person name="Begoude B.A."/>
            <person name="Ten Hoopen G.M."/>
            <person name="Coulibaly K."/>
            <person name="Kebe B.I."/>
            <person name="Melnick R.L."/>
            <person name="Guiltinan M.J."/>
            <person name="Tyler B.M."/>
            <person name="Meinhardt L.W."/>
            <person name="Bailey B.A."/>
        </authorList>
    </citation>
    <scope>NUCLEOTIDE SEQUENCE [LARGE SCALE GENOMIC DNA]</scope>
    <source>
        <strain evidence="3">sbr112.9</strain>
    </source>
</reference>
<keyword evidence="1" id="KW-0732">Signal</keyword>
<proteinExistence type="predicted"/>
<name>A0A2P4XLU3_9STRA</name>
<gene>
    <name evidence="2" type="ORF">PHPALM_17590</name>
</gene>
<sequence length="174" mass="19395">MREVFCILVVGFVTLVTHSTVVTATDSIENSTCDTFESQIIPSADDTVLQVGTTNDDTTVVDKKALFVGIRMFSGPETEERNILGSRADVIFKVLGKFVSPATLDKWKENFVKFTYAIAYKLGTTPDHMYTKCDVVCYTKAQMMTNPNVRAKYMQASDRYAAYWATKSVADVKP</sequence>
<keyword evidence="3" id="KW-1185">Reference proteome</keyword>
<protein>
    <recommendedName>
        <fullName evidence="4">RxLR effector</fullName>
    </recommendedName>
</protein>
<feature type="chain" id="PRO_5015146160" description="RxLR effector" evidence="1">
    <location>
        <begin position="25"/>
        <end position="174"/>
    </location>
</feature>
<feature type="signal peptide" evidence="1">
    <location>
        <begin position="1"/>
        <end position="24"/>
    </location>
</feature>
<dbReference type="AlphaFoldDB" id="A0A2P4XLU3"/>
<evidence type="ECO:0008006" key="4">
    <source>
        <dbReference type="Google" id="ProtNLM"/>
    </source>
</evidence>
<evidence type="ECO:0000313" key="3">
    <source>
        <dbReference type="Proteomes" id="UP000237271"/>
    </source>
</evidence>
<evidence type="ECO:0000256" key="1">
    <source>
        <dbReference type="SAM" id="SignalP"/>
    </source>
</evidence>